<keyword evidence="1" id="KW-0732">Signal</keyword>
<feature type="signal peptide" evidence="1">
    <location>
        <begin position="1"/>
        <end position="22"/>
    </location>
</feature>
<accession>A0A9D5QBT8</accession>
<dbReference type="AlphaFoldDB" id="A0A9D5QBT8"/>
<comment type="caution">
    <text evidence="2">The sequence shown here is derived from an EMBL/GenBank/DDBJ whole genome shotgun (WGS) entry which is preliminary data.</text>
</comment>
<organism evidence="2 3">
    <name type="scientific">candidate division WOR-3 bacterium</name>
    <dbReference type="NCBI Taxonomy" id="2052148"/>
    <lineage>
        <taxon>Bacteria</taxon>
        <taxon>Bacteria division WOR-3</taxon>
    </lineage>
</organism>
<proteinExistence type="predicted"/>
<evidence type="ECO:0000313" key="2">
    <source>
        <dbReference type="EMBL" id="MBD3363943.1"/>
    </source>
</evidence>
<evidence type="ECO:0000313" key="3">
    <source>
        <dbReference type="Proteomes" id="UP000630660"/>
    </source>
</evidence>
<dbReference type="EMBL" id="WJKJ01000057">
    <property type="protein sequence ID" value="MBD3363943.1"/>
    <property type="molecule type" value="Genomic_DNA"/>
</dbReference>
<gene>
    <name evidence="2" type="ORF">GF359_01880</name>
</gene>
<evidence type="ECO:0000256" key="1">
    <source>
        <dbReference type="SAM" id="SignalP"/>
    </source>
</evidence>
<protein>
    <recommendedName>
        <fullName evidence="4">Lipocalin-like domain-containing protein</fullName>
    </recommendedName>
</protein>
<feature type="chain" id="PRO_5039403520" description="Lipocalin-like domain-containing protein" evidence="1">
    <location>
        <begin position="23"/>
        <end position="240"/>
    </location>
</feature>
<evidence type="ECO:0008006" key="4">
    <source>
        <dbReference type="Google" id="ProtNLM"/>
    </source>
</evidence>
<dbReference type="Proteomes" id="UP000630660">
    <property type="component" value="Unassembled WGS sequence"/>
</dbReference>
<sequence length="240" mass="26417">MRKLSAAVLVCLTAFSMISAQSSGPVGSWTITVTETVSGNQHTEQVGITREENSYMFHRAIGDTVTIEEGMKIDDLYCFREFRNDGSITVCKIDDEVLYGYTLTSMGFIFSFTSDVENPMNIDPTDYSGIYTAKGGTGPAKEYESVYSIYPVDGDWLVEQDFNGDENPEITGFGIAVEGVLVVAAEPADVTDSWTLAAYEFGEDRGAKGKWMTRAVIGSEGYVEESSGWEDLEFIQNIDH</sequence>
<name>A0A9D5QBT8_UNCW3</name>
<reference evidence="2" key="1">
    <citation type="submission" date="2019-11" db="EMBL/GenBank/DDBJ databases">
        <title>Microbial mats filling the niche in hypersaline microbial mats.</title>
        <authorList>
            <person name="Wong H.L."/>
            <person name="Macleod F.I."/>
            <person name="White R.A. III"/>
            <person name="Burns B.P."/>
        </authorList>
    </citation>
    <scope>NUCLEOTIDE SEQUENCE</scope>
    <source>
        <strain evidence="2">Bin_327</strain>
    </source>
</reference>